<reference evidence="3" key="1">
    <citation type="submission" date="2019-09" db="EMBL/GenBank/DDBJ databases">
        <title>Draft genome information of white flower Hibiscus syriacus.</title>
        <authorList>
            <person name="Kim Y.-M."/>
        </authorList>
    </citation>
    <scope>NUCLEOTIDE SEQUENCE [LARGE SCALE GENOMIC DNA]</scope>
    <source>
        <strain evidence="3">YM2019G1</strain>
    </source>
</reference>
<accession>A0A6A2Y2T9</accession>
<keyword evidence="4" id="KW-1185">Reference proteome</keyword>
<evidence type="ECO:0000313" key="4">
    <source>
        <dbReference type="Proteomes" id="UP000436088"/>
    </source>
</evidence>
<dbReference type="EMBL" id="VEPZ02001518">
    <property type="protein sequence ID" value="KAE8669836.1"/>
    <property type="molecule type" value="Genomic_DNA"/>
</dbReference>
<feature type="domain" description="Reverse transcriptase Ty1/copia-type" evidence="2">
    <location>
        <begin position="236"/>
        <end position="342"/>
    </location>
</feature>
<dbReference type="SUPFAM" id="SSF56672">
    <property type="entry name" value="DNA/RNA polymerases"/>
    <property type="match status" value="1"/>
</dbReference>
<evidence type="ECO:0000313" key="3">
    <source>
        <dbReference type="EMBL" id="KAE8669836.1"/>
    </source>
</evidence>
<name>A0A6A2Y2T9_HIBSY</name>
<dbReference type="AlphaFoldDB" id="A0A6A2Y2T9"/>
<organism evidence="3 4">
    <name type="scientific">Hibiscus syriacus</name>
    <name type="common">Rose of Sharon</name>
    <dbReference type="NCBI Taxonomy" id="106335"/>
    <lineage>
        <taxon>Eukaryota</taxon>
        <taxon>Viridiplantae</taxon>
        <taxon>Streptophyta</taxon>
        <taxon>Embryophyta</taxon>
        <taxon>Tracheophyta</taxon>
        <taxon>Spermatophyta</taxon>
        <taxon>Magnoliopsida</taxon>
        <taxon>eudicotyledons</taxon>
        <taxon>Gunneridae</taxon>
        <taxon>Pentapetalae</taxon>
        <taxon>rosids</taxon>
        <taxon>malvids</taxon>
        <taxon>Malvales</taxon>
        <taxon>Malvaceae</taxon>
        <taxon>Malvoideae</taxon>
        <taxon>Hibiscus</taxon>
    </lineage>
</organism>
<dbReference type="PANTHER" id="PTHR34222:SF99">
    <property type="entry name" value="PROTEIN, PUTATIVE-RELATED"/>
    <property type="match status" value="1"/>
</dbReference>
<dbReference type="PANTHER" id="PTHR34222">
    <property type="entry name" value="GAG_PRE-INTEGRS DOMAIN-CONTAINING PROTEIN"/>
    <property type="match status" value="1"/>
</dbReference>
<dbReference type="Proteomes" id="UP000436088">
    <property type="component" value="Unassembled WGS sequence"/>
</dbReference>
<evidence type="ECO:0000256" key="1">
    <source>
        <dbReference type="SAM" id="MobiDB-lite"/>
    </source>
</evidence>
<evidence type="ECO:0000259" key="2">
    <source>
        <dbReference type="Pfam" id="PF07727"/>
    </source>
</evidence>
<dbReference type="InterPro" id="IPR043502">
    <property type="entry name" value="DNA/RNA_pol_sf"/>
</dbReference>
<dbReference type="InterPro" id="IPR013103">
    <property type="entry name" value="RVT_2"/>
</dbReference>
<proteinExistence type="predicted"/>
<comment type="caution">
    <text evidence="3">The sequence shown here is derived from an EMBL/GenBank/DDBJ whole genome shotgun (WGS) entry which is preliminary data.</text>
</comment>
<sequence length="407" mass="45351">MQSLHPISERTFAIKAHSCTNTRKNKPLCSHCNLLGHTKDMCYKLIGYPPGYNYKNWSSSNSSRGKGSQVIHTNFMVSQQSSSTITEAFTPDQCQQLIAMLTSQLQSASTLDIRTNSINTSMQGKIMSHINALDFRFNLLSISALLKFSDLSVLDFFLPKVVYDMVDASYVHGIEQVPLGSTDFNGGASLGPTDSTDGASPESADSHDDVPSEPIALTDDVSIPVRRSSRTIQKLSFLQQYYCNNSPFEHSLFTRGCGNGFIALLVYVDDIVLAGEDLQALHEIPSPLQKHFKLKELGPLRYFMGFEIARSNYGIILSQRKYALQLLEDTSCLGAKPAELPMPFSSKLSANERELLSDYQEYRQLIGRLLYLTNTRPDIVHCAFVEPVCFLPLSTSRDFLKALYGLH</sequence>
<feature type="region of interest" description="Disordered" evidence="1">
    <location>
        <begin position="185"/>
        <end position="215"/>
    </location>
</feature>
<gene>
    <name evidence="3" type="ORF">F3Y22_tig00112216pilonHSYRG00058</name>
</gene>
<dbReference type="Pfam" id="PF07727">
    <property type="entry name" value="RVT_2"/>
    <property type="match status" value="1"/>
</dbReference>
<protein>
    <submittedName>
        <fullName evidence="3">PI206-like protein</fullName>
    </submittedName>
</protein>